<reference evidence="1" key="1">
    <citation type="submission" date="2021-06" db="EMBL/GenBank/DDBJ databases">
        <authorList>
            <person name="Kallberg Y."/>
            <person name="Tangrot J."/>
            <person name="Rosling A."/>
        </authorList>
    </citation>
    <scope>NUCLEOTIDE SEQUENCE</scope>
    <source>
        <strain evidence="1">IL203A</strain>
    </source>
</reference>
<evidence type="ECO:0000313" key="2">
    <source>
        <dbReference type="Proteomes" id="UP000789702"/>
    </source>
</evidence>
<name>A0ACA9NGI9_9GLOM</name>
<keyword evidence="2" id="KW-1185">Reference proteome</keyword>
<accession>A0ACA9NGI9</accession>
<feature type="non-terminal residue" evidence="1">
    <location>
        <position position="1"/>
    </location>
</feature>
<dbReference type="Proteomes" id="UP000789702">
    <property type="component" value="Unassembled WGS sequence"/>
</dbReference>
<feature type="non-terminal residue" evidence="1">
    <location>
        <position position="74"/>
    </location>
</feature>
<dbReference type="EMBL" id="CAJVPU010016483">
    <property type="protein sequence ID" value="CAG8653442.1"/>
    <property type="molecule type" value="Genomic_DNA"/>
</dbReference>
<proteinExistence type="predicted"/>
<sequence>SPENSEHFKPEIEEEYEPGYENEGNRAIYHREAKAFSQSQISENGKTGQLLRYFGGDYLTELPTHDNIVAENDE</sequence>
<organism evidence="1 2">
    <name type="scientific">Dentiscutata heterogama</name>
    <dbReference type="NCBI Taxonomy" id="1316150"/>
    <lineage>
        <taxon>Eukaryota</taxon>
        <taxon>Fungi</taxon>
        <taxon>Fungi incertae sedis</taxon>
        <taxon>Mucoromycota</taxon>
        <taxon>Glomeromycotina</taxon>
        <taxon>Glomeromycetes</taxon>
        <taxon>Diversisporales</taxon>
        <taxon>Gigasporaceae</taxon>
        <taxon>Dentiscutata</taxon>
    </lineage>
</organism>
<evidence type="ECO:0000313" key="1">
    <source>
        <dbReference type="EMBL" id="CAG8653442.1"/>
    </source>
</evidence>
<protein>
    <submittedName>
        <fullName evidence="1">7973_t:CDS:1</fullName>
    </submittedName>
</protein>
<gene>
    <name evidence="1" type="ORF">DHETER_LOCUS9409</name>
</gene>
<comment type="caution">
    <text evidence="1">The sequence shown here is derived from an EMBL/GenBank/DDBJ whole genome shotgun (WGS) entry which is preliminary data.</text>
</comment>